<dbReference type="EMBL" id="QDDR01000007">
    <property type="protein sequence ID" value="PVE46908.1"/>
    <property type="molecule type" value="Genomic_DNA"/>
</dbReference>
<dbReference type="AlphaFoldDB" id="A0A2T7UQM2"/>
<keyword evidence="2" id="KW-1185">Reference proteome</keyword>
<protein>
    <submittedName>
        <fullName evidence="1">Acyl-CoA thioesterase</fullName>
    </submittedName>
</protein>
<dbReference type="Proteomes" id="UP000244810">
    <property type="component" value="Unassembled WGS sequence"/>
</dbReference>
<sequence>MSALHSIQHRVTFGECDPAGIVFYPNIYGWFDRCFHDWLAGFGGHQALCRELGAVGMGLMGSEAAFRRPMRPNDRIEIAVTARDWGRKALVLEYTVTLDGAVTATGTETRGLFIPAGTGISAGDLAPLRARLGV</sequence>
<gene>
    <name evidence="1" type="ORF">DDE23_14615</name>
</gene>
<accession>A0A2T7UQM2</accession>
<organism evidence="1 2">
    <name type="scientific">Pararhodobacter aggregans</name>
    <dbReference type="NCBI Taxonomy" id="404875"/>
    <lineage>
        <taxon>Bacteria</taxon>
        <taxon>Pseudomonadati</taxon>
        <taxon>Pseudomonadota</taxon>
        <taxon>Alphaproteobacteria</taxon>
        <taxon>Rhodobacterales</taxon>
        <taxon>Paracoccaceae</taxon>
        <taxon>Pararhodobacter</taxon>
    </lineage>
</organism>
<dbReference type="Gene3D" id="3.10.129.10">
    <property type="entry name" value="Hotdog Thioesterase"/>
    <property type="match status" value="1"/>
</dbReference>
<dbReference type="Pfam" id="PF13279">
    <property type="entry name" value="4HBT_2"/>
    <property type="match status" value="1"/>
</dbReference>
<evidence type="ECO:0000313" key="1">
    <source>
        <dbReference type="EMBL" id="PVE46908.1"/>
    </source>
</evidence>
<dbReference type="OrthoDB" id="7204167at2"/>
<proteinExistence type="predicted"/>
<comment type="caution">
    <text evidence="1">The sequence shown here is derived from an EMBL/GenBank/DDBJ whole genome shotgun (WGS) entry which is preliminary data.</text>
</comment>
<reference evidence="1 2" key="1">
    <citation type="journal article" date="2011" name="Syst. Appl. Microbiol.">
        <title>Defluviimonas denitrificans gen. nov., sp. nov., and Pararhodobacter aggregans gen. nov., sp. nov., non-phototrophic Rhodobacteraceae from the biofilter of a marine aquaculture.</title>
        <authorList>
            <person name="Foesel B.U."/>
            <person name="Drake H.L."/>
            <person name="Schramm A."/>
        </authorList>
    </citation>
    <scope>NUCLEOTIDE SEQUENCE [LARGE SCALE GENOMIC DNA]</scope>
    <source>
        <strain evidence="1 2">D1-19</strain>
    </source>
</reference>
<dbReference type="SUPFAM" id="SSF54637">
    <property type="entry name" value="Thioesterase/thiol ester dehydrase-isomerase"/>
    <property type="match status" value="1"/>
</dbReference>
<evidence type="ECO:0000313" key="2">
    <source>
        <dbReference type="Proteomes" id="UP000244810"/>
    </source>
</evidence>
<dbReference type="InterPro" id="IPR029069">
    <property type="entry name" value="HotDog_dom_sf"/>
</dbReference>
<dbReference type="RefSeq" id="WP_107752480.1">
    <property type="nucleotide sequence ID" value="NZ_QBKF01000007.1"/>
</dbReference>
<dbReference type="CDD" id="cd00586">
    <property type="entry name" value="4HBT"/>
    <property type="match status" value="1"/>
</dbReference>
<name>A0A2T7UQM2_9RHOB</name>